<keyword evidence="7" id="KW-0811">Translocation</keyword>
<evidence type="ECO:0000256" key="1">
    <source>
        <dbReference type="ARBA" id="ARBA00001973"/>
    </source>
</evidence>
<evidence type="ECO:0000256" key="12">
    <source>
        <dbReference type="SAM" id="Coils"/>
    </source>
</evidence>
<keyword evidence="12" id="KW-0175">Coiled coil</keyword>
<keyword evidence="6" id="KW-0560">Oxidoreductase</keyword>
<feature type="region of interest" description="Disordered" evidence="13">
    <location>
        <begin position="303"/>
        <end position="395"/>
    </location>
</feature>
<sequence>MAHAYTWVDEQQAYLRQKTHSHNSNKTEQWVLEQRVYFSHVQPQATRTRAQRQKAWEEMVHAYEVEADEWAQREAEIRRRVVRRELERARIIQEELRRTEERIKQKREAERRRIAEERAKAYLEMRELERREKQKHEKVMLEAWKSYESRWTALATSSEVLTFLTIPWPVLARPEYPGDITLEDIKAFLLWSTHSQSQARKERMRSAQLRWHPDRFRRFIKRVAEDERKEVEEGVGIVARCLNKLMAKENERARCFHTPAQTTSRPLFIRFGLALGLSAATATYLTWRLSSNQNRILLDSPTSTQIEPLSSSPSKKKLSAPPSAPIEYTSSPDPQITEHTSSSSSETGQSPTQKETSQNTEASGEPQHPTEDDAGASSSESDATGGGGGGAFNPETGEINWDCPCLGGMAHGPCGPQFREAFSCFVFSEAEPKGINCVEKFKAMQDCFREHPEVYADGMHPFSMFMLEFIPSIEIMDDDDDEPATAPDGATSTEVENKSDSVQTATTHTDQSPPITSTASTSGDSS</sequence>
<proteinExistence type="predicted"/>
<gene>
    <name evidence="15" type="ORF">AMATHDRAFT_47068</name>
</gene>
<accession>A0A2A9NKQ2</accession>
<evidence type="ECO:0000256" key="13">
    <source>
        <dbReference type="SAM" id="MobiDB-lite"/>
    </source>
</evidence>
<feature type="domain" description="CHCH" evidence="14">
    <location>
        <begin position="414"/>
        <end position="449"/>
    </location>
</feature>
<keyword evidence="16" id="KW-1185">Reference proteome</keyword>
<dbReference type="PROSITE" id="PS51808">
    <property type="entry name" value="CHCH"/>
    <property type="match status" value="1"/>
</dbReference>
<feature type="coiled-coil region" evidence="12">
    <location>
        <begin position="82"/>
        <end position="131"/>
    </location>
</feature>
<keyword evidence="9" id="KW-1015">Disulfide bond</keyword>
<organism evidence="15 16">
    <name type="scientific">Amanita thiersii Skay4041</name>
    <dbReference type="NCBI Taxonomy" id="703135"/>
    <lineage>
        <taxon>Eukaryota</taxon>
        <taxon>Fungi</taxon>
        <taxon>Dikarya</taxon>
        <taxon>Basidiomycota</taxon>
        <taxon>Agaricomycotina</taxon>
        <taxon>Agaricomycetes</taxon>
        <taxon>Agaricomycetidae</taxon>
        <taxon>Agaricales</taxon>
        <taxon>Pluteineae</taxon>
        <taxon>Amanitaceae</taxon>
        <taxon>Amanita</taxon>
    </lineage>
</organism>
<evidence type="ECO:0000259" key="14">
    <source>
        <dbReference type="Pfam" id="PF06747"/>
    </source>
</evidence>
<evidence type="ECO:0000313" key="15">
    <source>
        <dbReference type="EMBL" id="PFH51555.1"/>
    </source>
</evidence>
<dbReference type="EMBL" id="KZ301987">
    <property type="protein sequence ID" value="PFH51555.1"/>
    <property type="molecule type" value="Genomic_DNA"/>
</dbReference>
<dbReference type="PANTHER" id="PTHR21622">
    <property type="entry name" value="COILED-COIL-HELIX-COILED-COIL-HELIX DOMAIN CONTAINING 4"/>
    <property type="match status" value="1"/>
</dbReference>
<comment type="cofactor">
    <cofactor evidence="1">
        <name>Cu(2+)</name>
        <dbReference type="ChEBI" id="CHEBI:29036"/>
    </cofactor>
</comment>
<dbReference type="OrthoDB" id="412109at2759"/>
<evidence type="ECO:0000256" key="5">
    <source>
        <dbReference type="ARBA" id="ARBA00022927"/>
    </source>
</evidence>
<evidence type="ECO:0000256" key="2">
    <source>
        <dbReference type="ARBA" id="ARBA00004164"/>
    </source>
</evidence>
<protein>
    <recommendedName>
        <fullName evidence="3">Mitochondrial intermembrane space import and assembly protein 40</fullName>
    </recommendedName>
    <alternativeName>
        <fullName evidence="11">Mitochondrial import inner membrane translocase TIM40</fullName>
    </alternativeName>
</protein>
<evidence type="ECO:0000256" key="6">
    <source>
        <dbReference type="ARBA" id="ARBA00023002"/>
    </source>
</evidence>
<dbReference type="GO" id="GO:0005743">
    <property type="term" value="C:mitochondrial inner membrane"/>
    <property type="evidence" value="ECO:0007669"/>
    <property type="project" value="UniProtKB-SubCell"/>
</dbReference>
<keyword evidence="4" id="KW-0813">Transport</keyword>
<dbReference type="PANTHER" id="PTHR21622:SF0">
    <property type="entry name" value="COILED-COIL-HELIX-COILED-COIL-HELIX DOMAIN CONTAINING 4"/>
    <property type="match status" value="1"/>
</dbReference>
<dbReference type="GO" id="GO:0005758">
    <property type="term" value="C:mitochondrial intermembrane space"/>
    <property type="evidence" value="ECO:0007669"/>
    <property type="project" value="TreeGrafter"/>
</dbReference>
<feature type="compositionally biased region" description="Polar residues" evidence="13">
    <location>
        <begin position="328"/>
        <end position="362"/>
    </location>
</feature>
<keyword evidence="5" id="KW-0653">Protein transport</keyword>
<evidence type="ECO:0000256" key="4">
    <source>
        <dbReference type="ARBA" id="ARBA00022448"/>
    </source>
</evidence>
<dbReference type="AlphaFoldDB" id="A0A2A9NKQ2"/>
<comment type="subcellular location">
    <subcellularLocation>
        <location evidence="2">Mitochondrion inner membrane</location>
        <topology evidence="2">Single-pass type II membrane protein</topology>
        <orientation evidence="2">Intermembrane side</orientation>
    </subcellularLocation>
</comment>
<dbReference type="Pfam" id="PF06747">
    <property type="entry name" value="CHCH"/>
    <property type="match status" value="1"/>
</dbReference>
<feature type="compositionally biased region" description="Polar residues" evidence="13">
    <location>
        <begin position="490"/>
        <end position="526"/>
    </location>
</feature>
<evidence type="ECO:0000256" key="9">
    <source>
        <dbReference type="ARBA" id="ARBA00023157"/>
    </source>
</evidence>
<dbReference type="InterPro" id="IPR010625">
    <property type="entry name" value="CHCH"/>
</dbReference>
<keyword evidence="8" id="KW-0496">Mitochondrion</keyword>
<dbReference type="Proteomes" id="UP000242287">
    <property type="component" value="Unassembled WGS sequence"/>
</dbReference>
<evidence type="ECO:0000256" key="7">
    <source>
        <dbReference type="ARBA" id="ARBA00023010"/>
    </source>
</evidence>
<dbReference type="InterPro" id="IPR039289">
    <property type="entry name" value="CHCHD4"/>
</dbReference>
<evidence type="ECO:0000256" key="3">
    <source>
        <dbReference type="ARBA" id="ARBA00013714"/>
    </source>
</evidence>
<name>A0A2A9NKQ2_9AGAR</name>
<evidence type="ECO:0000256" key="11">
    <source>
        <dbReference type="ARBA" id="ARBA00033150"/>
    </source>
</evidence>
<evidence type="ECO:0000313" key="16">
    <source>
        <dbReference type="Proteomes" id="UP000242287"/>
    </source>
</evidence>
<reference evidence="15 16" key="1">
    <citation type="submission" date="2014-02" db="EMBL/GenBank/DDBJ databases">
        <title>Transposable element dynamics among asymbiotic and ectomycorrhizal Amanita fungi.</title>
        <authorList>
            <consortium name="DOE Joint Genome Institute"/>
            <person name="Hess J."/>
            <person name="Skrede I."/>
            <person name="Wolfe B."/>
            <person name="LaButti K."/>
            <person name="Ohm R.A."/>
            <person name="Grigoriev I.V."/>
            <person name="Pringle A."/>
        </authorList>
    </citation>
    <scope>NUCLEOTIDE SEQUENCE [LARGE SCALE GENOMIC DNA]</scope>
    <source>
        <strain evidence="15 16">SKay4041</strain>
    </source>
</reference>
<keyword evidence="10" id="KW-0676">Redox-active center</keyword>
<dbReference type="Gene3D" id="1.10.287.2900">
    <property type="match status" value="1"/>
</dbReference>
<dbReference type="STRING" id="703135.A0A2A9NKQ2"/>
<feature type="region of interest" description="Disordered" evidence="13">
    <location>
        <begin position="477"/>
        <end position="526"/>
    </location>
</feature>
<dbReference type="GO" id="GO:0045041">
    <property type="term" value="P:protein import into mitochondrial intermembrane space"/>
    <property type="evidence" value="ECO:0007669"/>
    <property type="project" value="InterPro"/>
</dbReference>
<evidence type="ECO:0000256" key="10">
    <source>
        <dbReference type="ARBA" id="ARBA00023284"/>
    </source>
</evidence>
<evidence type="ECO:0000256" key="8">
    <source>
        <dbReference type="ARBA" id="ARBA00023128"/>
    </source>
</evidence>
<dbReference type="GO" id="GO:0015035">
    <property type="term" value="F:protein-disulfide reductase activity"/>
    <property type="evidence" value="ECO:0007669"/>
    <property type="project" value="InterPro"/>
</dbReference>